<gene>
    <name evidence="2" type="ORF">NliqN6_4457</name>
</gene>
<dbReference type="Proteomes" id="UP000620104">
    <property type="component" value="Unassembled WGS sequence"/>
</dbReference>
<organism evidence="2 3">
    <name type="scientific">Naganishia liquefaciens</name>
    <dbReference type="NCBI Taxonomy" id="104408"/>
    <lineage>
        <taxon>Eukaryota</taxon>
        <taxon>Fungi</taxon>
        <taxon>Dikarya</taxon>
        <taxon>Basidiomycota</taxon>
        <taxon>Agaricomycotina</taxon>
        <taxon>Tremellomycetes</taxon>
        <taxon>Filobasidiales</taxon>
        <taxon>Filobasidiaceae</taxon>
        <taxon>Naganishia</taxon>
    </lineage>
</organism>
<protein>
    <submittedName>
        <fullName evidence="2">Uncharacterized protein</fullName>
    </submittedName>
</protein>
<comment type="caution">
    <text evidence="2">The sequence shown here is derived from an EMBL/GenBank/DDBJ whole genome shotgun (WGS) entry which is preliminary data.</text>
</comment>
<proteinExistence type="predicted"/>
<evidence type="ECO:0000313" key="2">
    <source>
        <dbReference type="EMBL" id="GHJ88055.1"/>
    </source>
</evidence>
<name>A0A8H3TVL7_9TREE</name>
<evidence type="ECO:0000313" key="3">
    <source>
        <dbReference type="Proteomes" id="UP000620104"/>
    </source>
</evidence>
<evidence type="ECO:0000256" key="1">
    <source>
        <dbReference type="SAM" id="MobiDB-lite"/>
    </source>
</evidence>
<feature type="region of interest" description="Disordered" evidence="1">
    <location>
        <begin position="51"/>
        <end position="75"/>
    </location>
</feature>
<sequence length="316" mass="35546">MKAQVESIFTQYHSLLLQMARRANEKFDCRGNVSNLRDVMSLTFVLNDAGTGTSHGKSSRQHNQRDGTNGSIDDHLSRTYEASDFSNSTFAVAPEDPALSEDTFRTNTLQSSMVTVANSVDLSRELPTADTVSITKKSSSNSCSQLTEETKGTVAHDSIGLLGVDLQYQMIVDFIETLQRSPTCFKVEKPGCHEDSIDKTDWILGFENLRIHLGDYELTASLHKTFDRVDKSEKYFEKYGTRAGSFVQVRRTTPLEFVQAHISPYQTYAMGKEVQSVLDILSRLREYPVGYYRVHESLPDGERSQFGYMEPSDTGR</sequence>
<keyword evidence="3" id="KW-1185">Reference proteome</keyword>
<dbReference type="AlphaFoldDB" id="A0A8H3TVL7"/>
<dbReference type="EMBL" id="BLZA01000028">
    <property type="protein sequence ID" value="GHJ88055.1"/>
    <property type="molecule type" value="Genomic_DNA"/>
</dbReference>
<reference evidence="2" key="1">
    <citation type="submission" date="2020-07" db="EMBL/GenBank/DDBJ databases">
        <title>Draft Genome Sequence of a Deep-Sea Yeast, Naganishia (Cryptococcus) liquefaciens strain N6.</title>
        <authorList>
            <person name="Han Y.W."/>
            <person name="Kajitani R."/>
            <person name="Morimoto H."/>
            <person name="Parhat M."/>
            <person name="Tsubouchi H."/>
            <person name="Bakenova O."/>
            <person name="Ogata M."/>
            <person name="Argunhan B."/>
            <person name="Aoki R."/>
            <person name="Kajiwara S."/>
            <person name="Itoh T."/>
            <person name="Iwasaki H."/>
        </authorList>
    </citation>
    <scope>NUCLEOTIDE SEQUENCE</scope>
    <source>
        <strain evidence="2">N6</strain>
    </source>
</reference>
<accession>A0A8H3TVL7</accession>